<sequence>MSVSRPEPIRVLHADGRATSGLRDVAVEAPVAIEVDGLGYAVMMMTPRDLDVFALGFMLTERLADTAADVEDIDVFAAEAGWIVRVALAAHCRPRIRDRVRHRSSDTGCGLCGIASLEQLVRPVHQRPPCPVVEPSAIFAALAAIRAHQRLNAATGAVHAAAACTTDGAIAAIFEDVGRHNALDKLIGAQARASAGSAFTLVTSRISFEMADKALVAATPLLVGISAPTSFALDHARAHGLTLIALARSDAMLVMNDPFGAFA</sequence>
<dbReference type="Pfam" id="PF02634">
    <property type="entry name" value="FdhD-NarQ"/>
    <property type="match status" value="1"/>
</dbReference>
<comment type="function">
    <text evidence="3">Required for formate dehydrogenase (FDH) activity. Acts as a sulfur carrier protein that transfers sulfur from IscS to the molybdenum cofactor prior to its insertion into FDH.</text>
</comment>
<dbReference type="SUPFAM" id="SSF53927">
    <property type="entry name" value="Cytidine deaminase-like"/>
    <property type="match status" value="1"/>
</dbReference>
<dbReference type="GO" id="GO:0006777">
    <property type="term" value="P:Mo-molybdopterin cofactor biosynthetic process"/>
    <property type="evidence" value="ECO:0007669"/>
    <property type="project" value="UniProtKB-UniRule"/>
</dbReference>
<comment type="caution">
    <text evidence="4">The sequence shown here is derived from an EMBL/GenBank/DDBJ whole genome shotgun (WGS) entry which is preliminary data.</text>
</comment>
<comment type="similarity">
    <text evidence="3">Belongs to the FdhD family.</text>
</comment>
<dbReference type="HAMAP" id="MF_00187">
    <property type="entry name" value="FdhD"/>
    <property type="match status" value="1"/>
</dbReference>
<dbReference type="NCBIfam" id="TIGR00129">
    <property type="entry name" value="fdhD_narQ"/>
    <property type="match status" value="1"/>
</dbReference>
<keyword evidence="2 3" id="KW-0501">Molybdenum cofactor biosynthesis</keyword>
<name>A0A0D1MDU6_9SPHN</name>
<dbReference type="Gene3D" id="3.10.20.10">
    <property type="match status" value="1"/>
</dbReference>
<dbReference type="GO" id="GO:0097163">
    <property type="term" value="F:sulfur carrier activity"/>
    <property type="evidence" value="ECO:0007669"/>
    <property type="project" value="UniProtKB-UniRule"/>
</dbReference>
<comment type="subcellular location">
    <subcellularLocation>
        <location evidence="3">Cytoplasm</location>
    </subcellularLocation>
</comment>
<dbReference type="PANTHER" id="PTHR30592:SF1">
    <property type="entry name" value="SULFUR CARRIER PROTEIN FDHD"/>
    <property type="match status" value="1"/>
</dbReference>
<evidence type="ECO:0000313" key="5">
    <source>
        <dbReference type="Proteomes" id="UP000033203"/>
    </source>
</evidence>
<keyword evidence="1 3" id="KW-0963">Cytoplasm</keyword>
<dbReference type="GO" id="GO:0005737">
    <property type="term" value="C:cytoplasm"/>
    <property type="evidence" value="ECO:0007669"/>
    <property type="project" value="UniProtKB-SubCell"/>
</dbReference>
<dbReference type="EMBL" id="JXTP01000026">
    <property type="protein sequence ID" value="KIU28697.1"/>
    <property type="molecule type" value="Genomic_DNA"/>
</dbReference>
<proteinExistence type="inferred from homology"/>
<dbReference type="Gene3D" id="3.40.140.10">
    <property type="entry name" value="Cytidine Deaminase, domain 2"/>
    <property type="match status" value="1"/>
</dbReference>
<evidence type="ECO:0000256" key="2">
    <source>
        <dbReference type="ARBA" id="ARBA00023150"/>
    </source>
</evidence>
<reference evidence="4 5" key="1">
    <citation type="submission" date="2015-01" db="EMBL/GenBank/DDBJ databases">
        <title>Genome of Sphingomonas taxi strain 30a.</title>
        <authorList>
            <person name="Eevers N."/>
            <person name="Van Hamme J."/>
            <person name="Bottos E."/>
            <person name="Weyens N."/>
            <person name="Vangronsveld J."/>
        </authorList>
    </citation>
    <scope>NUCLEOTIDE SEQUENCE [LARGE SCALE GENOMIC DNA]</scope>
    <source>
        <strain evidence="4 5">30a</strain>
    </source>
</reference>
<dbReference type="GO" id="GO:0016783">
    <property type="term" value="F:sulfurtransferase activity"/>
    <property type="evidence" value="ECO:0007669"/>
    <property type="project" value="InterPro"/>
</dbReference>
<dbReference type="InterPro" id="IPR003786">
    <property type="entry name" value="FdhD"/>
</dbReference>
<dbReference type="PIRSF" id="PIRSF015626">
    <property type="entry name" value="FdhD"/>
    <property type="match status" value="1"/>
</dbReference>
<dbReference type="PANTHER" id="PTHR30592">
    <property type="entry name" value="FORMATE DEHYDROGENASE"/>
    <property type="match status" value="1"/>
</dbReference>
<protein>
    <recommendedName>
        <fullName evidence="3">Sulfur carrier protein FdhD</fullName>
    </recommendedName>
</protein>
<gene>
    <name evidence="3" type="primary">fdhD</name>
    <name evidence="4" type="ORF">SR41_06520</name>
</gene>
<dbReference type="Proteomes" id="UP000033203">
    <property type="component" value="Unassembled WGS sequence"/>
</dbReference>
<feature type="active site" description="Cysteine persulfide intermediate" evidence="3">
    <location>
        <position position="109"/>
    </location>
</feature>
<evidence type="ECO:0000313" key="4">
    <source>
        <dbReference type="EMBL" id="KIU28697.1"/>
    </source>
</evidence>
<accession>A0A0D1MDU6</accession>
<dbReference type="AlphaFoldDB" id="A0A0D1MDU6"/>
<comment type="caution">
    <text evidence="3">Lacks conserved residue(s) required for the propagation of feature annotation.</text>
</comment>
<organism evidence="4 5">
    <name type="scientific">Sphingomonas melonis</name>
    <dbReference type="NCBI Taxonomy" id="152682"/>
    <lineage>
        <taxon>Bacteria</taxon>
        <taxon>Pseudomonadati</taxon>
        <taxon>Pseudomonadota</taxon>
        <taxon>Alphaproteobacteria</taxon>
        <taxon>Sphingomonadales</taxon>
        <taxon>Sphingomonadaceae</taxon>
        <taxon>Sphingomonas</taxon>
    </lineage>
</organism>
<evidence type="ECO:0000256" key="3">
    <source>
        <dbReference type="HAMAP-Rule" id="MF_00187"/>
    </source>
</evidence>
<evidence type="ECO:0000256" key="1">
    <source>
        <dbReference type="ARBA" id="ARBA00022490"/>
    </source>
</evidence>
<dbReference type="InterPro" id="IPR016193">
    <property type="entry name" value="Cytidine_deaminase-like"/>
</dbReference>
<dbReference type="PATRIC" id="fig|1549858.7.peg.1177"/>